<dbReference type="InterPro" id="IPR058163">
    <property type="entry name" value="LysR-type_TF_proteobact-type"/>
</dbReference>
<feature type="domain" description="HTH lysR-type" evidence="5">
    <location>
        <begin position="6"/>
        <end position="63"/>
    </location>
</feature>
<dbReference type="Gene3D" id="1.10.10.10">
    <property type="entry name" value="Winged helix-like DNA-binding domain superfamily/Winged helix DNA-binding domain"/>
    <property type="match status" value="1"/>
</dbReference>
<dbReference type="EMBL" id="JAVIIQ010000014">
    <property type="protein sequence ID" value="MDX8534744.1"/>
    <property type="molecule type" value="Genomic_DNA"/>
</dbReference>
<dbReference type="PROSITE" id="PS50931">
    <property type="entry name" value="HTH_LYSR"/>
    <property type="match status" value="1"/>
</dbReference>
<protein>
    <submittedName>
        <fullName evidence="6">Transcriptional regulator GcvA</fullName>
    </submittedName>
</protein>
<dbReference type="InterPro" id="IPR005119">
    <property type="entry name" value="LysR_subst-bd"/>
</dbReference>
<dbReference type="SUPFAM" id="SSF53850">
    <property type="entry name" value="Periplasmic binding protein-like II"/>
    <property type="match status" value="1"/>
</dbReference>
<dbReference type="RefSeq" id="WP_320252398.1">
    <property type="nucleotide sequence ID" value="NZ_JAVIIQ010000014.1"/>
</dbReference>
<dbReference type="Pfam" id="PF03466">
    <property type="entry name" value="LysR_substrate"/>
    <property type="match status" value="1"/>
</dbReference>
<evidence type="ECO:0000256" key="1">
    <source>
        <dbReference type="ARBA" id="ARBA00009437"/>
    </source>
</evidence>
<comment type="similarity">
    <text evidence="1">Belongs to the LysR transcriptional regulatory family.</text>
</comment>
<dbReference type="PRINTS" id="PR00039">
    <property type="entry name" value="HTHLYSR"/>
</dbReference>
<gene>
    <name evidence="6" type="primary">gcvA</name>
    <name evidence="6" type="ORF">RFM42_27390</name>
</gene>
<evidence type="ECO:0000259" key="5">
    <source>
        <dbReference type="PROSITE" id="PS50931"/>
    </source>
</evidence>
<keyword evidence="4" id="KW-0804">Transcription</keyword>
<dbReference type="Proteomes" id="UP001285154">
    <property type="component" value="Unassembled WGS sequence"/>
</dbReference>
<evidence type="ECO:0000256" key="4">
    <source>
        <dbReference type="ARBA" id="ARBA00023163"/>
    </source>
</evidence>
<organism evidence="6 7">
    <name type="scientific">Mesorhizobium vachelliae</name>
    <dbReference type="NCBI Taxonomy" id="3072309"/>
    <lineage>
        <taxon>Bacteria</taxon>
        <taxon>Pseudomonadati</taxon>
        <taxon>Pseudomonadota</taxon>
        <taxon>Alphaproteobacteria</taxon>
        <taxon>Hyphomicrobiales</taxon>
        <taxon>Phyllobacteriaceae</taxon>
        <taxon>Mesorhizobium</taxon>
    </lineage>
</organism>
<reference evidence="6 7" key="1">
    <citation type="submission" date="2023-08" db="EMBL/GenBank/DDBJ databases">
        <title>Implementing the SeqCode for naming new Mesorhizobium species isolated from Vachellia karroo root nodules.</title>
        <authorList>
            <person name="Van Lill M."/>
        </authorList>
    </citation>
    <scope>NUCLEOTIDE SEQUENCE [LARGE SCALE GENOMIC DNA]</scope>
    <source>
        <strain evidence="6 7">VK25D</strain>
    </source>
</reference>
<dbReference type="InterPro" id="IPR000847">
    <property type="entry name" value="LysR_HTH_N"/>
</dbReference>
<keyword evidence="2" id="KW-0805">Transcription regulation</keyword>
<evidence type="ECO:0000313" key="7">
    <source>
        <dbReference type="Proteomes" id="UP001285154"/>
    </source>
</evidence>
<name>A0ABU5ACX3_9HYPH</name>
<keyword evidence="7" id="KW-1185">Reference proteome</keyword>
<comment type="caution">
    <text evidence="6">The sequence shown here is derived from an EMBL/GenBank/DDBJ whole genome shotgun (WGS) entry which is preliminary data.</text>
</comment>
<evidence type="ECO:0000256" key="3">
    <source>
        <dbReference type="ARBA" id="ARBA00023125"/>
    </source>
</evidence>
<dbReference type="Pfam" id="PF00126">
    <property type="entry name" value="HTH_1"/>
    <property type="match status" value="1"/>
</dbReference>
<dbReference type="PANTHER" id="PTHR30537:SF74">
    <property type="entry name" value="HTH-TYPE TRANSCRIPTIONAL REGULATOR TRPI"/>
    <property type="match status" value="1"/>
</dbReference>
<dbReference type="InterPro" id="IPR036388">
    <property type="entry name" value="WH-like_DNA-bd_sf"/>
</dbReference>
<dbReference type="SUPFAM" id="SSF46785">
    <property type="entry name" value="Winged helix' DNA-binding domain"/>
    <property type="match status" value="1"/>
</dbReference>
<dbReference type="PANTHER" id="PTHR30537">
    <property type="entry name" value="HTH-TYPE TRANSCRIPTIONAL REGULATOR"/>
    <property type="match status" value="1"/>
</dbReference>
<keyword evidence="3" id="KW-0238">DNA-binding</keyword>
<dbReference type="InterPro" id="IPR036390">
    <property type="entry name" value="WH_DNA-bd_sf"/>
</dbReference>
<dbReference type="CDD" id="cd08432">
    <property type="entry name" value="PBP2_GcdR_TrpI_HvrB_AmpR_like"/>
    <property type="match status" value="1"/>
</dbReference>
<proteinExistence type="inferred from homology"/>
<evidence type="ECO:0000256" key="2">
    <source>
        <dbReference type="ARBA" id="ARBA00023015"/>
    </source>
</evidence>
<dbReference type="NCBIfam" id="NF008352">
    <property type="entry name" value="PRK11139.1"/>
    <property type="match status" value="1"/>
</dbReference>
<sequence length="303" mass="34131">MPEQLPPLQTLRAFEATGRRLSMTLAAQELHLTHGAVSRQIKALEDHLGVQLFRRMTRRIELTEAGVSFFGAVTRLLSELAREAENIRRRNDETRLVVNSGVSFASKWLTSRLHKLMARYPDLAVHLEVTDAVLDFATGHVDVALRYGNGQYPFAAAERIMNETVSPVCAPDYRDRMGGLRSPSELAKCQLIHEIGMNTTWERWFSMMELPYPRTRGAGYSLGSMSIEAAIRGEGVALGRSVLVAEDLAAGRLVALFPQARLDVEWGYDLVYRIGNQDHPKVRAFRNWIADEVREFTSANFSR</sequence>
<evidence type="ECO:0000313" key="6">
    <source>
        <dbReference type="EMBL" id="MDX8534744.1"/>
    </source>
</evidence>
<dbReference type="Gene3D" id="3.40.190.10">
    <property type="entry name" value="Periplasmic binding protein-like II"/>
    <property type="match status" value="2"/>
</dbReference>
<accession>A0ABU5ACX3</accession>